<comment type="caution">
    <text evidence="8">Lacks conserved residue(s) required for the propagation of feature annotation.</text>
</comment>
<dbReference type="InterPro" id="IPR015420">
    <property type="entry name" value="Peptidase_S1A_nudel"/>
</dbReference>
<gene>
    <name evidence="10" type="ORF">D910_08494</name>
</gene>
<evidence type="ECO:0000256" key="8">
    <source>
        <dbReference type="PROSITE-ProRule" id="PRU00124"/>
    </source>
</evidence>
<dbReference type="InterPro" id="IPR023415">
    <property type="entry name" value="LDLR_class-A_CS"/>
</dbReference>
<dbReference type="PROSITE" id="PS01209">
    <property type="entry name" value="LDLRA_1"/>
    <property type="match status" value="1"/>
</dbReference>
<comment type="subcellular location">
    <subcellularLocation>
        <location evidence="2">Endomembrane system</location>
    </subcellularLocation>
    <subcellularLocation>
        <location evidence="1">Membrane</location>
        <topology evidence="1">Single-pass membrane protein</topology>
    </subcellularLocation>
</comment>
<dbReference type="PANTHER" id="PTHR24270">
    <property type="entry name" value="LOW-DENSITY LIPOPROTEIN RECEPTOR-RELATED"/>
    <property type="match status" value="1"/>
</dbReference>
<dbReference type="GO" id="GO:0016192">
    <property type="term" value="P:vesicle-mediated transport"/>
    <property type="evidence" value="ECO:0007669"/>
    <property type="project" value="UniProtKB-ARBA"/>
</dbReference>
<accession>U4UB59</accession>
<keyword evidence="3" id="KW-0812">Transmembrane</keyword>
<keyword evidence="4" id="KW-0677">Repeat</keyword>
<dbReference type="PRINTS" id="PR00261">
    <property type="entry name" value="LDLRECEPTOR"/>
</dbReference>
<dbReference type="STRING" id="77166.U4UB59"/>
<keyword evidence="7 8" id="KW-1015">Disulfide bond</keyword>
<keyword evidence="5" id="KW-1133">Transmembrane helix</keyword>
<feature type="disulfide bond" evidence="8">
    <location>
        <begin position="351"/>
        <end position="369"/>
    </location>
</feature>
<dbReference type="EMBL" id="KB632275">
    <property type="protein sequence ID" value="ERL91154.1"/>
    <property type="molecule type" value="Genomic_DNA"/>
</dbReference>
<evidence type="ECO:0000256" key="7">
    <source>
        <dbReference type="ARBA" id="ARBA00023157"/>
    </source>
</evidence>
<dbReference type="PANTHER" id="PTHR24270:SF60">
    <property type="entry name" value="CUB AND LDLA DOMAIN, ISOFORM A-RELATED"/>
    <property type="match status" value="1"/>
</dbReference>
<organism evidence="10 11">
    <name type="scientific">Dendroctonus ponderosae</name>
    <name type="common">Mountain pine beetle</name>
    <dbReference type="NCBI Taxonomy" id="77166"/>
    <lineage>
        <taxon>Eukaryota</taxon>
        <taxon>Metazoa</taxon>
        <taxon>Ecdysozoa</taxon>
        <taxon>Arthropoda</taxon>
        <taxon>Hexapoda</taxon>
        <taxon>Insecta</taxon>
        <taxon>Pterygota</taxon>
        <taxon>Neoptera</taxon>
        <taxon>Endopterygota</taxon>
        <taxon>Coleoptera</taxon>
        <taxon>Polyphaga</taxon>
        <taxon>Cucujiformia</taxon>
        <taxon>Curculionidae</taxon>
        <taxon>Scolytinae</taxon>
        <taxon>Dendroctonus</taxon>
    </lineage>
</organism>
<evidence type="ECO:0000256" key="2">
    <source>
        <dbReference type="ARBA" id="ARBA00004308"/>
    </source>
</evidence>
<evidence type="ECO:0000313" key="11">
    <source>
        <dbReference type="Proteomes" id="UP000030742"/>
    </source>
</evidence>
<dbReference type="SMART" id="SM00192">
    <property type="entry name" value="LDLa"/>
    <property type="match status" value="2"/>
</dbReference>
<evidence type="ECO:0000256" key="6">
    <source>
        <dbReference type="ARBA" id="ARBA00023136"/>
    </source>
</evidence>
<dbReference type="PROSITE" id="PS50068">
    <property type="entry name" value="LDLRA_2"/>
    <property type="match status" value="1"/>
</dbReference>
<sequence length="435" mass="49096">MSRTCIGQEKRCDGHVDCPHKEDEMDCAFPAALTNGLTIDLDKDGRANLQTKGLLTLYQNGKSQVDRPGFHSGNTEKSRKLLRALCQVAVETLPAAARCTTAIWNTPVSCICRPGWRLFTWKDATSAWVPCWINPGLSLRKNASKAFTGGKSSLKTRSFETRVSNLWTIPSSFELSYVVAVLGKGKLHLTVPGPHEQIVRIQNISSVPGTDIVLLRLADKVRWTRYVQAADLDAWWDGEKREKCYAVGRTMDENVRFLPLFPRENCTAGYRCFERKLEDDCQDNNAWMGTIICDSRLGWYPAAVFHERLGHCGFSFTRQFTSIRYYRHQIRQLMEMKIGAGATPKCDGFRCQLGTCLAQGQVCNGVQECYDGSDESATLCYESENKCYLNNQCAASRKTTLSSSWKIYILYITYYKLFCKLAPHPRISTQKSSTN</sequence>
<protein>
    <recommendedName>
        <fullName evidence="9">Peptidase S1A nudel domain-containing protein</fullName>
    </recommendedName>
</protein>
<dbReference type="Proteomes" id="UP000030742">
    <property type="component" value="Unassembled WGS sequence"/>
</dbReference>
<dbReference type="InterPro" id="IPR002172">
    <property type="entry name" value="LDrepeatLR_classA_rpt"/>
</dbReference>
<dbReference type="GO" id="GO:0005886">
    <property type="term" value="C:plasma membrane"/>
    <property type="evidence" value="ECO:0007669"/>
    <property type="project" value="TreeGrafter"/>
</dbReference>
<keyword evidence="6" id="KW-0472">Membrane</keyword>
<dbReference type="InterPro" id="IPR009003">
    <property type="entry name" value="Peptidase_S1_PA"/>
</dbReference>
<dbReference type="OrthoDB" id="10016557at2759"/>
<dbReference type="CDD" id="cd00112">
    <property type="entry name" value="LDLa"/>
    <property type="match status" value="2"/>
</dbReference>
<evidence type="ECO:0000259" key="9">
    <source>
        <dbReference type="Pfam" id="PF09342"/>
    </source>
</evidence>
<dbReference type="SUPFAM" id="SSF50494">
    <property type="entry name" value="Trypsin-like serine proteases"/>
    <property type="match status" value="1"/>
</dbReference>
<proteinExistence type="predicted"/>
<dbReference type="SUPFAM" id="SSF57424">
    <property type="entry name" value="LDL receptor-like module"/>
    <property type="match status" value="2"/>
</dbReference>
<evidence type="ECO:0000256" key="4">
    <source>
        <dbReference type="ARBA" id="ARBA00022737"/>
    </source>
</evidence>
<dbReference type="GO" id="GO:0012505">
    <property type="term" value="C:endomembrane system"/>
    <property type="evidence" value="ECO:0007669"/>
    <property type="project" value="UniProtKB-SubCell"/>
</dbReference>
<evidence type="ECO:0000256" key="1">
    <source>
        <dbReference type="ARBA" id="ARBA00004167"/>
    </source>
</evidence>
<dbReference type="AlphaFoldDB" id="U4UB59"/>
<dbReference type="Gene3D" id="4.10.400.10">
    <property type="entry name" value="Low-density Lipoprotein Receptor"/>
    <property type="match status" value="2"/>
</dbReference>
<feature type="domain" description="Peptidase S1A nudel" evidence="9">
    <location>
        <begin position="172"/>
        <end position="249"/>
    </location>
</feature>
<dbReference type="InterPro" id="IPR050685">
    <property type="entry name" value="LDLR"/>
</dbReference>
<dbReference type="InterPro" id="IPR036055">
    <property type="entry name" value="LDL_receptor-like_sf"/>
</dbReference>
<dbReference type="Pfam" id="PF09342">
    <property type="entry name" value="DUF1986"/>
    <property type="match status" value="1"/>
</dbReference>
<reference evidence="10 11" key="1">
    <citation type="journal article" date="2013" name="Genome Biol.">
        <title>Draft genome of the mountain pine beetle, Dendroctonus ponderosae Hopkins, a major forest pest.</title>
        <authorList>
            <person name="Keeling C.I."/>
            <person name="Yuen M.M."/>
            <person name="Liao N.Y."/>
            <person name="Docking T.R."/>
            <person name="Chan S.K."/>
            <person name="Taylor G.A."/>
            <person name="Palmquist D.L."/>
            <person name="Jackman S.D."/>
            <person name="Nguyen A."/>
            <person name="Li M."/>
            <person name="Henderson H."/>
            <person name="Janes J.K."/>
            <person name="Zhao Y."/>
            <person name="Pandoh P."/>
            <person name="Moore R."/>
            <person name="Sperling F.A."/>
            <person name="Huber D.P."/>
            <person name="Birol I."/>
            <person name="Jones S.J."/>
            <person name="Bohlmann J."/>
        </authorList>
    </citation>
    <scope>NUCLEOTIDE SEQUENCE</scope>
</reference>
<dbReference type="Pfam" id="PF00057">
    <property type="entry name" value="Ldl_recept_a"/>
    <property type="match status" value="1"/>
</dbReference>
<name>U4UB59_DENPD</name>
<evidence type="ECO:0000256" key="5">
    <source>
        <dbReference type="ARBA" id="ARBA00022989"/>
    </source>
</evidence>
<evidence type="ECO:0000313" key="10">
    <source>
        <dbReference type="EMBL" id="ERL91154.1"/>
    </source>
</evidence>
<evidence type="ECO:0000256" key="3">
    <source>
        <dbReference type="ARBA" id="ARBA00022692"/>
    </source>
</evidence>